<evidence type="ECO:0000256" key="1">
    <source>
        <dbReference type="SAM" id="Phobius"/>
    </source>
</evidence>
<feature type="transmembrane region" description="Helical" evidence="1">
    <location>
        <begin position="7"/>
        <end position="26"/>
    </location>
</feature>
<evidence type="ECO:0000313" key="4">
    <source>
        <dbReference type="Proteomes" id="UP000218899"/>
    </source>
</evidence>
<dbReference type="InterPro" id="IPR018649">
    <property type="entry name" value="SHOCT"/>
</dbReference>
<accession>A0A1B4VCV7</accession>
<keyword evidence="1" id="KW-0812">Transmembrane</keyword>
<dbReference type="AlphaFoldDB" id="A0A1B4VCV7"/>
<proteinExistence type="predicted"/>
<name>A0A1B4VCV7_9GAMM</name>
<dbReference type="Pfam" id="PF09851">
    <property type="entry name" value="SHOCT"/>
    <property type="match status" value="1"/>
</dbReference>
<dbReference type="RefSeq" id="WP_096462178.1">
    <property type="nucleotide sequence ID" value="NZ_AP014936.1"/>
</dbReference>
<dbReference type="Proteomes" id="UP000218899">
    <property type="component" value="Chromosome"/>
</dbReference>
<dbReference type="KEGG" id="sva:SVA_3273"/>
<keyword evidence="1" id="KW-0472">Membrane</keyword>
<feature type="domain" description="SHOCT" evidence="2">
    <location>
        <begin position="52"/>
        <end position="78"/>
    </location>
</feature>
<organism evidence="3 4">
    <name type="scientific">Sulfurifustis variabilis</name>
    <dbReference type="NCBI Taxonomy" id="1675686"/>
    <lineage>
        <taxon>Bacteria</taxon>
        <taxon>Pseudomonadati</taxon>
        <taxon>Pseudomonadota</taxon>
        <taxon>Gammaproteobacteria</taxon>
        <taxon>Acidiferrobacterales</taxon>
        <taxon>Acidiferrobacteraceae</taxon>
        <taxon>Sulfurifustis</taxon>
    </lineage>
</organism>
<reference evidence="3 4" key="1">
    <citation type="submission" date="2015-08" db="EMBL/GenBank/DDBJ databases">
        <title>Complete genome sequence of Sulfurifustis variabilis.</title>
        <authorList>
            <person name="Miura A."/>
            <person name="Kojima H."/>
            <person name="Fukui M."/>
        </authorList>
    </citation>
    <scope>NUCLEOTIDE SEQUENCE [LARGE SCALE GENOMIC DNA]</scope>
    <source>
        <strain evidence="4">skN76</strain>
    </source>
</reference>
<evidence type="ECO:0000313" key="3">
    <source>
        <dbReference type="EMBL" id="BAU49821.1"/>
    </source>
</evidence>
<dbReference type="EMBL" id="AP014936">
    <property type="protein sequence ID" value="BAU49821.1"/>
    <property type="molecule type" value="Genomic_DNA"/>
</dbReference>
<sequence>MKRYQRGDAGAVMLAAMLVLAIGWWWHGGGHGFDRGGHMSGWQRVERQEKSALELLDEAYARGEISREEYLQRHADLLQR</sequence>
<keyword evidence="4" id="KW-1185">Reference proteome</keyword>
<evidence type="ECO:0000259" key="2">
    <source>
        <dbReference type="Pfam" id="PF09851"/>
    </source>
</evidence>
<protein>
    <recommendedName>
        <fullName evidence="2">SHOCT domain-containing protein</fullName>
    </recommendedName>
</protein>
<dbReference type="OrthoDB" id="1123500at2"/>
<gene>
    <name evidence="3" type="ORF">SVA_3273</name>
</gene>
<keyword evidence="1" id="KW-1133">Transmembrane helix</keyword>